<evidence type="ECO:0000256" key="1">
    <source>
        <dbReference type="SAM" id="MobiDB-lite"/>
    </source>
</evidence>
<accession>A0AAD7EDJ8</accession>
<organism evidence="2 3">
    <name type="scientific">Mycena albidolilacea</name>
    <dbReference type="NCBI Taxonomy" id="1033008"/>
    <lineage>
        <taxon>Eukaryota</taxon>
        <taxon>Fungi</taxon>
        <taxon>Dikarya</taxon>
        <taxon>Basidiomycota</taxon>
        <taxon>Agaricomycotina</taxon>
        <taxon>Agaricomycetes</taxon>
        <taxon>Agaricomycetidae</taxon>
        <taxon>Agaricales</taxon>
        <taxon>Marasmiineae</taxon>
        <taxon>Mycenaceae</taxon>
        <taxon>Mycena</taxon>
    </lineage>
</organism>
<dbReference type="EMBL" id="JARIHO010000065">
    <property type="protein sequence ID" value="KAJ7314788.1"/>
    <property type="molecule type" value="Genomic_DNA"/>
</dbReference>
<evidence type="ECO:0000313" key="2">
    <source>
        <dbReference type="EMBL" id="KAJ7314788.1"/>
    </source>
</evidence>
<feature type="compositionally biased region" description="Basic and acidic residues" evidence="1">
    <location>
        <begin position="16"/>
        <end position="28"/>
    </location>
</feature>
<keyword evidence="3" id="KW-1185">Reference proteome</keyword>
<sequence length="183" mass="20713">MQDLASPLIDSLLPSRPRDPRDTSQDRQDVEYISSCALARRLKMRIQWLLLAPPSQDIDAEFLKPLKNDGLDVFILIDCDTRWVAGWTLLSESSSYASPFFTFSQFQAIQRTTTRARRITLPTLYTLYPSGRLISLVSFSPDFYFQCSKAIQVSAGQIYSSLINCNAFPGRRVPASRCAFLSN</sequence>
<name>A0AAD7EDJ8_9AGAR</name>
<feature type="region of interest" description="Disordered" evidence="1">
    <location>
        <begin position="1"/>
        <end position="28"/>
    </location>
</feature>
<evidence type="ECO:0000313" key="3">
    <source>
        <dbReference type="Proteomes" id="UP001218218"/>
    </source>
</evidence>
<comment type="caution">
    <text evidence="2">The sequence shown here is derived from an EMBL/GenBank/DDBJ whole genome shotgun (WGS) entry which is preliminary data.</text>
</comment>
<gene>
    <name evidence="2" type="ORF">DFH08DRAFT_426930</name>
</gene>
<dbReference type="AlphaFoldDB" id="A0AAD7EDJ8"/>
<proteinExistence type="predicted"/>
<protein>
    <submittedName>
        <fullName evidence="2">Uncharacterized protein</fullName>
    </submittedName>
</protein>
<dbReference type="Proteomes" id="UP001218218">
    <property type="component" value="Unassembled WGS sequence"/>
</dbReference>
<reference evidence="2" key="1">
    <citation type="submission" date="2023-03" db="EMBL/GenBank/DDBJ databases">
        <title>Massive genome expansion in bonnet fungi (Mycena s.s.) driven by repeated elements and novel gene families across ecological guilds.</title>
        <authorList>
            <consortium name="Lawrence Berkeley National Laboratory"/>
            <person name="Harder C.B."/>
            <person name="Miyauchi S."/>
            <person name="Viragh M."/>
            <person name="Kuo A."/>
            <person name="Thoen E."/>
            <person name="Andreopoulos B."/>
            <person name="Lu D."/>
            <person name="Skrede I."/>
            <person name="Drula E."/>
            <person name="Henrissat B."/>
            <person name="Morin E."/>
            <person name="Kohler A."/>
            <person name="Barry K."/>
            <person name="LaButti K."/>
            <person name="Morin E."/>
            <person name="Salamov A."/>
            <person name="Lipzen A."/>
            <person name="Mereny Z."/>
            <person name="Hegedus B."/>
            <person name="Baldrian P."/>
            <person name="Stursova M."/>
            <person name="Weitz H."/>
            <person name="Taylor A."/>
            <person name="Grigoriev I.V."/>
            <person name="Nagy L.G."/>
            <person name="Martin F."/>
            <person name="Kauserud H."/>
        </authorList>
    </citation>
    <scope>NUCLEOTIDE SEQUENCE</scope>
    <source>
        <strain evidence="2">CBHHK002</strain>
    </source>
</reference>